<keyword evidence="2" id="KW-1185">Reference proteome</keyword>
<protein>
    <submittedName>
        <fullName evidence="1">Uncharacterized protein</fullName>
    </submittedName>
</protein>
<accession>A0ACB7ZAV6</accession>
<reference evidence="1 2" key="1">
    <citation type="journal article" date="2021" name="Hortic Res">
        <title>High-quality reference genome and annotation aids understanding of berry development for evergreen blueberry (Vaccinium darrowii).</title>
        <authorList>
            <person name="Yu J."/>
            <person name="Hulse-Kemp A.M."/>
            <person name="Babiker E."/>
            <person name="Staton M."/>
        </authorList>
    </citation>
    <scope>NUCLEOTIDE SEQUENCE [LARGE SCALE GENOMIC DNA]</scope>
    <source>
        <strain evidence="2">cv. NJ 8807/NJ 8810</strain>
        <tissue evidence="1">Young leaf</tissue>
    </source>
</reference>
<evidence type="ECO:0000313" key="2">
    <source>
        <dbReference type="Proteomes" id="UP000828048"/>
    </source>
</evidence>
<organism evidence="1 2">
    <name type="scientific">Vaccinium darrowii</name>
    <dbReference type="NCBI Taxonomy" id="229202"/>
    <lineage>
        <taxon>Eukaryota</taxon>
        <taxon>Viridiplantae</taxon>
        <taxon>Streptophyta</taxon>
        <taxon>Embryophyta</taxon>
        <taxon>Tracheophyta</taxon>
        <taxon>Spermatophyta</taxon>
        <taxon>Magnoliopsida</taxon>
        <taxon>eudicotyledons</taxon>
        <taxon>Gunneridae</taxon>
        <taxon>Pentapetalae</taxon>
        <taxon>asterids</taxon>
        <taxon>Ericales</taxon>
        <taxon>Ericaceae</taxon>
        <taxon>Vaccinioideae</taxon>
        <taxon>Vaccinieae</taxon>
        <taxon>Vaccinium</taxon>
    </lineage>
</organism>
<sequence>MRTSDSSTSHFSGEDNLISSEEIDHSEKLSTASASMMAALVKTGDEHRSNILNSDFASHWKNLQVGRSCQNRHCHGPSNYRSPVVAPPMHLQ</sequence>
<gene>
    <name evidence="1" type="ORF">Vadar_008700</name>
</gene>
<comment type="caution">
    <text evidence="1">The sequence shown here is derived from an EMBL/GenBank/DDBJ whole genome shotgun (WGS) entry which is preliminary data.</text>
</comment>
<proteinExistence type="predicted"/>
<name>A0ACB7ZAV6_9ERIC</name>
<dbReference type="EMBL" id="CM037162">
    <property type="protein sequence ID" value="KAH7862732.1"/>
    <property type="molecule type" value="Genomic_DNA"/>
</dbReference>
<evidence type="ECO:0000313" key="1">
    <source>
        <dbReference type="EMBL" id="KAH7862732.1"/>
    </source>
</evidence>
<dbReference type="Proteomes" id="UP000828048">
    <property type="component" value="Chromosome 12"/>
</dbReference>